<protein>
    <submittedName>
        <fullName evidence="2">Uncharacterized protein</fullName>
    </submittedName>
</protein>
<dbReference type="EMBL" id="JAXOVC010000008">
    <property type="protein sequence ID" value="KAK4498048.1"/>
    <property type="molecule type" value="Genomic_DNA"/>
</dbReference>
<evidence type="ECO:0000256" key="1">
    <source>
        <dbReference type="SAM" id="MobiDB-lite"/>
    </source>
</evidence>
<feature type="region of interest" description="Disordered" evidence="1">
    <location>
        <begin position="1"/>
        <end position="114"/>
    </location>
</feature>
<evidence type="ECO:0000313" key="2">
    <source>
        <dbReference type="EMBL" id="KAK4498048.1"/>
    </source>
</evidence>
<feature type="compositionally biased region" description="Acidic residues" evidence="1">
    <location>
        <begin position="98"/>
        <end position="114"/>
    </location>
</feature>
<organism evidence="2 3">
    <name type="scientific">Zasmidium cellare</name>
    <name type="common">Wine cellar mold</name>
    <name type="synonym">Racodium cellare</name>
    <dbReference type="NCBI Taxonomy" id="395010"/>
    <lineage>
        <taxon>Eukaryota</taxon>
        <taxon>Fungi</taxon>
        <taxon>Dikarya</taxon>
        <taxon>Ascomycota</taxon>
        <taxon>Pezizomycotina</taxon>
        <taxon>Dothideomycetes</taxon>
        <taxon>Dothideomycetidae</taxon>
        <taxon>Mycosphaerellales</taxon>
        <taxon>Mycosphaerellaceae</taxon>
        <taxon>Zasmidium</taxon>
    </lineage>
</organism>
<keyword evidence="3" id="KW-1185">Reference proteome</keyword>
<proteinExistence type="predicted"/>
<comment type="caution">
    <text evidence="2">The sequence shown here is derived from an EMBL/GenBank/DDBJ whole genome shotgun (WGS) entry which is preliminary data.</text>
</comment>
<feature type="compositionally biased region" description="Acidic residues" evidence="1">
    <location>
        <begin position="40"/>
        <end position="88"/>
    </location>
</feature>
<evidence type="ECO:0000313" key="3">
    <source>
        <dbReference type="Proteomes" id="UP001305779"/>
    </source>
</evidence>
<name>A0ABR0E9E0_ZASCE</name>
<gene>
    <name evidence="2" type="ORF">PRZ48_010704</name>
</gene>
<dbReference type="Proteomes" id="UP001305779">
    <property type="component" value="Unassembled WGS sequence"/>
</dbReference>
<sequence>MATNIIRDGKDDGDTKEQFAGQSEEVKDSEVCDEGKELDEAGESEGEREEQSEEASEGDSEEETEDESEGDEDTDEDEVEVDDGDLDYEGSGKPYYGAEDDGYWVPDSDYEEDD</sequence>
<feature type="compositionally biased region" description="Basic and acidic residues" evidence="1">
    <location>
        <begin position="7"/>
        <end position="17"/>
    </location>
</feature>
<reference evidence="2 3" key="1">
    <citation type="journal article" date="2023" name="G3 (Bethesda)">
        <title>A chromosome-level genome assembly of Zasmidium syzygii isolated from banana leaves.</title>
        <authorList>
            <person name="van Westerhoven A.C."/>
            <person name="Mehrabi R."/>
            <person name="Talebi R."/>
            <person name="Steentjes M.B.F."/>
            <person name="Corcolon B."/>
            <person name="Chong P.A."/>
            <person name="Kema G.H.J."/>
            <person name="Seidl M.F."/>
        </authorList>
    </citation>
    <scope>NUCLEOTIDE SEQUENCE [LARGE SCALE GENOMIC DNA]</scope>
    <source>
        <strain evidence="2 3">P124</strain>
    </source>
</reference>
<accession>A0ABR0E9E0</accession>
<feature type="compositionally biased region" description="Basic and acidic residues" evidence="1">
    <location>
        <begin position="24"/>
        <end position="39"/>
    </location>
</feature>